<reference evidence="1 2" key="1">
    <citation type="submission" date="2018-11" db="EMBL/GenBank/DDBJ databases">
        <authorList>
            <consortium name="Pathogen Informatics"/>
        </authorList>
    </citation>
    <scope>NUCLEOTIDE SEQUENCE [LARGE SCALE GENOMIC DNA]</scope>
    <source>
        <strain evidence="1 2">MHpl1</strain>
    </source>
</reference>
<sequence length="89" mass="9971">MNDFPFKEFCRTLSEVVVSIMRQQLTVSEFPGIPPQLGIVFRTWILTFAAVCDGSLGDSTIVSAPHCCRQSSYRIPCSCVSETAHFYFV</sequence>
<proteinExistence type="predicted"/>
<evidence type="ECO:0000313" key="1">
    <source>
        <dbReference type="EMBL" id="VDO08481.1"/>
    </source>
</evidence>
<dbReference type="EMBL" id="UZAF01001490">
    <property type="protein sequence ID" value="VDO08481.1"/>
    <property type="molecule type" value="Genomic_DNA"/>
</dbReference>
<evidence type="ECO:0000313" key="2">
    <source>
        <dbReference type="Proteomes" id="UP000268014"/>
    </source>
</evidence>
<dbReference type="AlphaFoldDB" id="A0A3P7SLA3"/>
<accession>A0A3P7SLA3</accession>
<name>A0A3P7SLA3_HAEPC</name>
<dbReference type="Proteomes" id="UP000268014">
    <property type="component" value="Unassembled WGS sequence"/>
</dbReference>
<protein>
    <submittedName>
        <fullName evidence="1">Uncharacterized protein</fullName>
    </submittedName>
</protein>
<keyword evidence="2" id="KW-1185">Reference proteome</keyword>
<gene>
    <name evidence="1" type="ORF">HPLM_LOCUS1221</name>
</gene>
<organism evidence="1 2">
    <name type="scientific">Haemonchus placei</name>
    <name type="common">Barber's pole worm</name>
    <dbReference type="NCBI Taxonomy" id="6290"/>
    <lineage>
        <taxon>Eukaryota</taxon>
        <taxon>Metazoa</taxon>
        <taxon>Ecdysozoa</taxon>
        <taxon>Nematoda</taxon>
        <taxon>Chromadorea</taxon>
        <taxon>Rhabditida</taxon>
        <taxon>Rhabditina</taxon>
        <taxon>Rhabditomorpha</taxon>
        <taxon>Strongyloidea</taxon>
        <taxon>Trichostrongylidae</taxon>
        <taxon>Haemonchus</taxon>
    </lineage>
</organism>